<feature type="region of interest" description="Disordered" evidence="1">
    <location>
        <begin position="33"/>
        <end position="92"/>
    </location>
</feature>
<dbReference type="Proteomes" id="UP001152519">
    <property type="component" value="Unassembled WGS sequence"/>
</dbReference>
<gene>
    <name evidence="2" type="ORF">SCOCK_630011</name>
</gene>
<sequence length="92" mass="10219">MGMVGLRHSGPAPIEEVPIQALSGLPIVLLEQRHRVTPPAKHEGRSQPADTRTDHRNPRHRSPLRVVLRNEPSAVTGNDHRVGADWSRAGWM</sequence>
<accession>A0A9W4GV85</accession>
<organism evidence="2 3">
    <name type="scientific">Actinacidiphila cocklensis</name>
    <dbReference type="NCBI Taxonomy" id="887465"/>
    <lineage>
        <taxon>Bacteria</taxon>
        <taxon>Bacillati</taxon>
        <taxon>Actinomycetota</taxon>
        <taxon>Actinomycetes</taxon>
        <taxon>Kitasatosporales</taxon>
        <taxon>Streptomycetaceae</taxon>
        <taxon>Actinacidiphila</taxon>
    </lineage>
</organism>
<evidence type="ECO:0000313" key="3">
    <source>
        <dbReference type="Proteomes" id="UP001152519"/>
    </source>
</evidence>
<dbReference type="AlphaFoldDB" id="A0A9W4GV85"/>
<feature type="compositionally biased region" description="Basic and acidic residues" evidence="1">
    <location>
        <begin position="40"/>
        <end position="56"/>
    </location>
</feature>
<name>A0A9W4GV85_9ACTN</name>
<evidence type="ECO:0000313" key="2">
    <source>
        <dbReference type="EMBL" id="CAG6398066.1"/>
    </source>
</evidence>
<keyword evidence="3" id="KW-1185">Reference proteome</keyword>
<dbReference type="EMBL" id="CAJSLV010000096">
    <property type="protein sequence ID" value="CAG6398066.1"/>
    <property type="molecule type" value="Genomic_DNA"/>
</dbReference>
<proteinExistence type="predicted"/>
<comment type="caution">
    <text evidence="2">The sequence shown here is derived from an EMBL/GenBank/DDBJ whole genome shotgun (WGS) entry which is preliminary data.</text>
</comment>
<protein>
    <submittedName>
        <fullName evidence="2">Uncharacterized protein</fullName>
    </submittedName>
</protein>
<reference evidence="2" key="1">
    <citation type="submission" date="2021-05" db="EMBL/GenBank/DDBJ databases">
        <authorList>
            <person name="Arsene-Ploetze F."/>
        </authorList>
    </citation>
    <scope>NUCLEOTIDE SEQUENCE</scope>
    <source>
        <strain evidence="2">DSM 42138</strain>
    </source>
</reference>
<evidence type="ECO:0000256" key="1">
    <source>
        <dbReference type="SAM" id="MobiDB-lite"/>
    </source>
</evidence>